<feature type="region of interest" description="Disordered" evidence="1">
    <location>
        <begin position="72"/>
        <end position="96"/>
    </location>
</feature>
<evidence type="ECO:0000256" key="1">
    <source>
        <dbReference type="SAM" id="MobiDB-lite"/>
    </source>
</evidence>
<dbReference type="AlphaFoldDB" id="A0A9R1XMF9"/>
<accession>A0A9R1XMF9</accession>
<dbReference type="PANTHER" id="PTHR47718">
    <property type="entry name" value="OS01G0519700 PROTEIN"/>
    <property type="match status" value="1"/>
</dbReference>
<dbReference type="PANTHER" id="PTHR47718:SF12">
    <property type="entry name" value="PROTEIN FAR1-RELATED SEQUENCE"/>
    <property type="match status" value="1"/>
</dbReference>
<name>A0A9R1XMF9_LACSA</name>
<evidence type="ECO:0008006" key="4">
    <source>
        <dbReference type="Google" id="ProtNLM"/>
    </source>
</evidence>
<evidence type="ECO:0000313" key="2">
    <source>
        <dbReference type="EMBL" id="KAJ0218304.1"/>
    </source>
</evidence>
<evidence type="ECO:0000313" key="3">
    <source>
        <dbReference type="Proteomes" id="UP000235145"/>
    </source>
</evidence>
<proteinExistence type="predicted"/>
<dbReference type="Proteomes" id="UP000235145">
    <property type="component" value="Unassembled WGS sequence"/>
</dbReference>
<comment type="caution">
    <text evidence="2">The sequence shown here is derived from an EMBL/GenBank/DDBJ whole genome shotgun (WGS) entry which is preliminary data.</text>
</comment>
<sequence length="403" mass="46751">MDVHTEDGDYNDDLYSMQDGIDHTFGDSMFDDQHHGIDKNPIEDCYIYDFIDLDANVLGDISIEDETLGVFDDNQSNDNHQSSNHEHIPNVPDEVKPKLKGHYRSYEDITDMYYKYALAAGFDVRKMTNRKNGHGIIRLRYLVCSRKGLPNTGHVDTLNPNRKEHNHELMSQDNILFSRHRRQLNSWQKSCIISLTNQNVGATQAHMIFTALNGGYNIIRGTVDDFKNLMRDLNCFIVDKMTNRTKNVPNFSFAFRVENKQLNAMFWADETSKINYKEFGDVVSFDATFRTNSKEDINSYTWLLKSFLKAFGKQPILVLSDEDPAMKNAIANVSLDIVNDEEFKLLFNSLIWNSKLGEKDFCDIPKISARKDRFSFMLLNIFRVNPFDLKELRNLFPKQNMIK</sequence>
<reference evidence="2 3" key="1">
    <citation type="journal article" date="2017" name="Nat. Commun.">
        <title>Genome assembly with in vitro proximity ligation data and whole-genome triplication in lettuce.</title>
        <authorList>
            <person name="Reyes-Chin-Wo S."/>
            <person name="Wang Z."/>
            <person name="Yang X."/>
            <person name="Kozik A."/>
            <person name="Arikit S."/>
            <person name="Song C."/>
            <person name="Xia L."/>
            <person name="Froenicke L."/>
            <person name="Lavelle D.O."/>
            <person name="Truco M.J."/>
            <person name="Xia R."/>
            <person name="Zhu S."/>
            <person name="Xu C."/>
            <person name="Xu H."/>
            <person name="Xu X."/>
            <person name="Cox K."/>
            <person name="Korf I."/>
            <person name="Meyers B.C."/>
            <person name="Michelmore R.W."/>
        </authorList>
    </citation>
    <scope>NUCLEOTIDE SEQUENCE [LARGE SCALE GENOMIC DNA]</scope>
    <source>
        <strain evidence="3">cv. Salinas</strain>
        <tissue evidence="2">Seedlings</tissue>
    </source>
</reference>
<protein>
    <recommendedName>
        <fullName evidence="4">Protein FAR1-RELATED SEQUENCE</fullName>
    </recommendedName>
</protein>
<dbReference type="EMBL" id="NBSK02000003">
    <property type="protein sequence ID" value="KAJ0218304.1"/>
    <property type="molecule type" value="Genomic_DNA"/>
</dbReference>
<keyword evidence="3" id="KW-1185">Reference proteome</keyword>
<organism evidence="2 3">
    <name type="scientific">Lactuca sativa</name>
    <name type="common">Garden lettuce</name>
    <dbReference type="NCBI Taxonomy" id="4236"/>
    <lineage>
        <taxon>Eukaryota</taxon>
        <taxon>Viridiplantae</taxon>
        <taxon>Streptophyta</taxon>
        <taxon>Embryophyta</taxon>
        <taxon>Tracheophyta</taxon>
        <taxon>Spermatophyta</taxon>
        <taxon>Magnoliopsida</taxon>
        <taxon>eudicotyledons</taxon>
        <taxon>Gunneridae</taxon>
        <taxon>Pentapetalae</taxon>
        <taxon>asterids</taxon>
        <taxon>campanulids</taxon>
        <taxon>Asterales</taxon>
        <taxon>Asteraceae</taxon>
        <taxon>Cichorioideae</taxon>
        <taxon>Cichorieae</taxon>
        <taxon>Lactucinae</taxon>
        <taxon>Lactuca</taxon>
    </lineage>
</organism>
<feature type="compositionally biased region" description="Low complexity" evidence="1">
    <location>
        <begin position="72"/>
        <end position="82"/>
    </location>
</feature>
<feature type="compositionally biased region" description="Basic and acidic residues" evidence="1">
    <location>
        <begin position="83"/>
        <end position="96"/>
    </location>
</feature>
<gene>
    <name evidence="2" type="ORF">LSAT_V11C300110010</name>
</gene>